<name>A0A9P6ZNG6_9AGAM</name>
<feature type="region of interest" description="Disordered" evidence="1">
    <location>
        <begin position="44"/>
        <end position="72"/>
    </location>
</feature>
<evidence type="ECO:0000256" key="1">
    <source>
        <dbReference type="SAM" id="MobiDB-lite"/>
    </source>
</evidence>
<dbReference type="Proteomes" id="UP000714275">
    <property type="component" value="Unassembled WGS sequence"/>
</dbReference>
<reference evidence="2" key="1">
    <citation type="journal article" date="2020" name="New Phytol.">
        <title>Comparative genomics reveals dynamic genome evolution in host specialist ectomycorrhizal fungi.</title>
        <authorList>
            <person name="Lofgren L.A."/>
            <person name="Nguyen N.H."/>
            <person name="Vilgalys R."/>
            <person name="Ruytinx J."/>
            <person name="Liao H.L."/>
            <person name="Branco S."/>
            <person name="Kuo A."/>
            <person name="LaButti K."/>
            <person name="Lipzen A."/>
            <person name="Andreopoulos W."/>
            <person name="Pangilinan J."/>
            <person name="Riley R."/>
            <person name="Hundley H."/>
            <person name="Na H."/>
            <person name="Barry K."/>
            <person name="Grigoriev I.V."/>
            <person name="Stajich J.E."/>
            <person name="Kennedy P.G."/>
        </authorList>
    </citation>
    <scope>NUCLEOTIDE SEQUENCE</scope>
    <source>
        <strain evidence="2">DOB743</strain>
    </source>
</reference>
<dbReference type="AlphaFoldDB" id="A0A9P6ZNG6"/>
<accession>A0A9P6ZNG6</accession>
<dbReference type="Gene3D" id="3.60.130.30">
    <property type="match status" value="1"/>
</dbReference>
<feature type="region of interest" description="Disordered" evidence="1">
    <location>
        <begin position="336"/>
        <end position="361"/>
    </location>
</feature>
<dbReference type="OrthoDB" id="2645478at2759"/>
<evidence type="ECO:0000313" key="2">
    <source>
        <dbReference type="EMBL" id="KAG1771371.1"/>
    </source>
</evidence>
<protein>
    <submittedName>
        <fullName evidence="2">Uncharacterized protein</fullName>
    </submittedName>
</protein>
<proteinExistence type="predicted"/>
<sequence>MCKLELNVSYLLSTSHVAVRTYIFSPKMSSLILMLQDMDDNDQSSLSSLTDSLDSTPKDNAPKTRHSGVQAVGKPAGFTGVSLKELQACTKNGVKDKKQAHEVMDGMETWESDGASRIFQDELGNTLIAYFARRADINVETHRSSKGHTCYIPGPHTPSAMGQSSECLDNTQSTGRTVYFDGIKKTTLNKLLVSTQLLAHYISIQHALRNGRHDWGDTLMKYAKASAPPGANFTETNGRKSFVWEGVMFCVAFPEFYEKYWKAFEAGKWTVVNPGPFLGRAIVWKLSVLPHQDGLDEGPAVIFPMGRFEGGECYLPDLKLKLCALYHGIGEWTPEPGVSEDGVTPGQTNQPTGLLRRRGAL</sequence>
<keyword evidence="3" id="KW-1185">Reference proteome</keyword>
<dbReference type="EMBL" id="JABBWD010000059">
    <property type="protein sequence ID" value="KAG1771371.1"/>
    <property type="molecule type" value="Genomic_DNA"/>
</dbReference>
<organism evidence="2 3">
    <name type="scientific">Suillus placidus</name>
    <dbReference type="NCBI Taxonomy" id="48579"/>
    <lineage>
        <taxon>Eukaryota</taxon>
        <taxon>Fungi</taxon>
        <taxon>Dikarya</taxon>
        <taxon>Basidiomycota</taxon>
        <taxon>Agaricomycotina</taxon>
        <taxon>Agaricomycetes</taxon>
        <taxon>Agaricomycetidae</taxon>
        <taxon>Boletales</taxon>
        <taxon>Suillineae</taxon>
        <taxon>Suillaceae</taxon>
        <taxon>Suillus</taxon>
    </lineage>
</organism>
<comment type="caution">
    <text evidence="2">The sequence shown here is derived from an EMBL/GenBank/DDBJ whole genome shotgun (WGS) entry which is preliminary data.</text>
</comment>
<evidence type="ECO:0000313" key="3">
    <source>
        <dbReference type="Proteomes" id="UP000714275"/>
    </source>
</evidence>
<gene>
    <name evidence="2" type="ORF">EV702DRAFT_1048994</name>
</gene>
<feature type="compositionally biased region" description="Low complexity" evidence="1">
    <location>
        <begin position="44"/>
        <end position="55"/>
    </location>
</feature>